<dbReference type="AlphaFoldDB" id="A0A4R4WZP5"/>
<dbReference type="InterPro" id="IPR039994">
    <property type="entry name" value="NO66-like"/>
</dbReference>
<gene>
    <name evidence="5" type="ORF">E1218_18150</name>
</gene>
<dbReference type="PANTHER" id="PTHR13096:SF9">
    <property type="entry name" value="BIFUNCTIONAL LYSINE-SPECIFIC DEMETHYLASE AND HISTIDYL-HYDROXYLASE"/>
    <property type="match status" value="1"/>
</dbReference>
<organism evidence="5 6">
    <name type="scientific">Kribbella turkmenica</name>
    <dbReference type="NCBI Taxonomy" id="2530375"/>
    <lineage>
        <taxon>Bacteria</taxon>
        <taxon>Bacillati</taxon>
        <taxon>Actinomycetota</taxon>
        <taxon>Actinomycetes</taxon>
        <taxon>Propionibacteriales</taxon>
        <taxon>Kribbellaceae</taxon>
        <taxon>Kribbella</taxon>
    </lineage>
</organism>
<dbReference type="OrthoDB" id="9764016at2"/>
<dbReference type="PANTHER" id="PTHR13096">
    <property type="entry name" value="MINA53 MYC INDUCED NUCLEAR ANTIGEN"/>
    <property type="match status" value="1"/>
</dbReference>
<evidence type="ECO:0000313" key="5">
    <source>
        <dbReference type="EMBL" id="TDD23318.1"/>
    </source>
</evidence>
<keyword evidence="6" id="KW-1185">Reference proteome</keyword>
<keyword evidence="2" id="KW-0479">Metal-binding</keyword>
<evidence type="ECO:0000256" key="1">
    <source>
        <dbReference type="ARBA" id="ARBA00001954"/>
    </source>
</evidence>
<dbReference type="Proteomes" id="UP000295172">
    <property type="component" value="Unassembled WGS sequence"/>
</dbReference>
<evidence type="ECO:0000256" key="3">
    <source>
        <dbReference type="ARBA" id="ARBA00023004"/>
    </source>
</evidence>
<dbReference type="GO" id="GO:0046872">
    <property type="term" value="F:metal ion binding"/>
    <property type="evidence" value="ECO:0007669"/>
    <property type="project" value="UniProtKB-KW"/>
</dbReference>
<sequence length="415" mass="44137">MRTVPGAGSPPDERPALRRCVAGDLDEFAHSYWGARALLSHGTDLPAPYDDLFSLEAADELLSRRGLRTPFLRIAKNGAVVGDGQFTGSAGVGAEIADQVRDDKVAALFASGHTVVLQALHRTWPALVDFATQLTVDAGHPVQINAYITPAESQGFSAHYDIHDVFVLQVAGEKHWTVHEPVHVDPLRNQPWTDHSQAVAAAARDQGPVIDDVLRPGDALYVPRGFLHSAKALGGVSAHLTVGLHTMTRYLLVQELAALAADEAELRTALPLGFDAGDPAQVNAVLPEVASLLVKQIQSATPEELADRLRRRTWSSSRPAPLSPLAHAAAIASLAVGTTVQRRAGLRCRVVPGDPVVLQLPDRRITFPAITAEAVAALCSGADQKVGDLPGLDADDQLVLVCRLLTEAVLVTTTS</sequence>
<name>A0A4R4WZP5_9ACTN</name>
<protein>
    <submittedName>
        <fullName evidence="5">Cupin</fullName>
    </submittedName>
</protein>
<proteinExistence type="predicted"/>
<dbReference type="GO" id="GO:0051864">
    <property type="term" value="F:histone H3K36 demethylase activity"/>
    <property type="evidence" value="ECO:0007669"/>
    <property type="project" value="TreeGrafter"/>
</dbReference>
<dbReference type="SMART" id="SM00558">
    <property type="entry name" value="JmjC"/>
    <property type="match status" value="1"/>
</dbReference>
<dbReference type="EMBL" id="SMKR01000074">
    <property type="protein sequence ID" value="TDD23318.1"/>
    <property type="molecule type" value="Genomic_DNA"/>
</dbReference>
<dbReference type="Gene3D" id="2.60.120.650">
    <property type="entry name" value="Cupin"/>
    <property type="match status" value="1"/>
</dbReference>
<dbReference type="PROSITE" id="PS51184">
    <property type="entry name" value="JMJC"/>
    <property type="match status" value="1"/>
</dbReference>
<dbReference type="GO" id="GO:0032453">
    <property type="term" value="F:histone H3K4 demethylase activity"/>
    <property type="evidence" value="ECO:0007669"/>
    <property type="project" value="TreeGrafter"/>
</dbReference>
<dbReference type="InterPro" id="IPR003347">
    <property type="entry name" value="JmjC_dom"/>
</dbReference>
<accession>A0A4R4WZP5</accession>
<reference evidence="5 6" key="1">
    <citation type="submission" date="2019-02" db="EMBL/GenBank/DDBJ databases">
        <title>Draft genome sequences of novel Actinobacteria.</title>
        <authorList>
            <person name="Sahin N."/>
            <person name="Ay H."/>
            <person name="Saygin H."/>
        </authorList>
    </citation>
    <scope>NUCLEOTIDE SEQUENCE [LARGE SCALE GENOMIC DNA]</scope>
    <source>
        <strain evidence="5 6">16K104</strain>
    </source>
</reference>
<evidence type="ECO:0000259" key="4">
    <source>
        <dbReference type="PROSITE" id="PS51184"/>
    </source>
</evidence>
<dbReference type="RefSeq" id="WP_132321659.1">
    <property type="nucleotide sequence ID" value="NZ_SMKR01000074.1"/>
</dbReference>
<evidence type="ECO:0000313" key="6">
    <source>
        <dbReference type="Proteomes" id="UP000295172"/>
    </source>
</evidence>
<keyword evidence="3" id="KW-0408">Iron</keyword>
<comment type="cofactor">
    <cofactor evidence="1">
        <name>Fe(2+)</name>
        <dbReference type="ChEBI" id="CHEBI:29033"/>
    </cofactor>
</comment>
<evidence type="ECO:0000256" key="2">
    <source>
        <dbReference type="ARBA" id="ARBA00022723"/>
    </source>
</evidence>
<dbReference type="SUPFAM" id="SSF51197">
    <property type="entry name" value="Clavaminate synthase-like"/>
    <property type="match status" value="1"/>
</dbReference>
<feature type="domain" description="JmjC" evidence="4">
    <location>
        <begin position="113"/>
        <end position="261"/>
    </location>
</feature>
<dbReference type="Pfam" id="PF08007">
    <property type="entry name" value="JmjC_2"/>
    <property type="match status" value="1"/>
</dbReference>
<comment type="caution">
    <text evidence="5">The sequence shown here is derived from an EMBL/GenBank/DDBJ whole genome shotgun (WGS) entry which is preliminary data.</text>
</comment>